<dbReference type="AlphaFoldDB" id="A0A8G2FFF0"/>
<gene>
    <name evidence="1" type="ORF">SAMN05421828_103185</name>
</gene>
<dbReference type="Proteomes" id="UP000186308">
    <property type="component" value="Unassembled WGS sequence"/>
</dbReference>
<organism evidence="1 2">
    <name type="scientific">Acidiphilium rubrum</name>
    <dbReference type="NCBI Taxonomy" id="526"/>
    <lineage>
        <taxon>Bacteria</taxon>
        <taxon>Pseudomonadati</taxon>
        <taxon>Pseudomonadota</taxon>
        <taxon>Alphaproteobacteria</taxon>
        <taxon>Acetobacterales</taxon>
        <taxon>Acidocellaceae</taxon>
        <taxon>Acidiphilium</taxon>
    </lineage>
</organism>
<reference evidence="1 2" key="1">
    <citation type="submission" date="2017-01" db="EMBL/GenBank/DDBJ databases">
        <authorList>
            <person name="Varghese N."/>
            <person name="Submissions S."/>
        </authorList>
    </citation>
    <scope>NUCLEOTIDE SEQUENCE [LARGE SCALE GENOMIC DNA]</scope>
    <source>
        <strain evidence="1 2">ATCC 35905</strain>
    </source>
</reference>
<evidence type="ECO:0000313" key="2">
    <source>
        <dbReference type="Proteomes" id="UP000186308"/>
    </source>
</evidence>
<dbReference type="EMBL" id="FTNE01000003">
    <property type="protein sequence ID" value="SIQ32023.1"/>
    <property type="molecule type" value="Genomic_DNA"/>
</dbReference>
<accession>A0A8G2FFF0</accession>
<protein>
    <submittedName>
        <fullName evidence="1">Uncharacterized protein</fullName>
    </submittedName>
</protein>
<comment type="caution">
    <text evidence="1">The sequence shown here is derived from an EMBL/GenBank/DDBJ whole genome shotgun (WGS) entry which is preliminary data.</text>
</comment>
<keyword evidence="2" id="KW-1185">Reference proteome</keyword>
<proteinExistence type="predicted"/>
<evidence type="ECO:0000313" key="1">
    <source>
        <dbReference type="EMBL" id="SIQ32023.1"/>
    </source>
</evidence>
<name>A0A8G2FFF0_ACIRU</name>
<sequence length="191" mass="22555">MSSSFGKFFATTKLDCRAGFDRTMRGMTMPNDIDVEKLYLAFESGHREGNPRLTRRLMSDFMGEFDWHWPWMEECGQNFDRLNMWPSVWKWRHIERPLQWEQINAATKIEMLEINLSKCAFMARDLRKSYGNADITSSFQFTLRATPPCAVEAFIVEQKRDAIERGDFSDLPPYFPDDRSWITILDQQKSK</sequence>